<dbReference type="InterPro" id="IPR007253">
    <property type="entry name" value="Cell_wall-bd_2"/>
</dbReference>
<dbReference type="PANTHER" id="PTHR30032:SF8">
    <property type="entry name" value="GERMINATION-SPECIFIC N-ACETYLMURAMOYL-L-ALANINE AMIDASE"/>
    <property type="match status" value="1"/>
</dbReference>
<organism evidence="2 3">
    <name type="scientific">Clostridium tanneri</name>
    <dbReference type="NCBI Taxonomy" id="3037988"/>
    <lineage>
        <taxon>Bacteria</taxon>
        <taxon>Bacillati</taxon>
        <taxon>Bacillota</taxon>
        <taxon>Clostridia</taxon>
        <taxon>Eubacteriales</taxon>
        <taxon>Clostridiaceae</taxon>
        <taxon>Clostridium</taxon>
    </lineage>
</organism>
<sequence length="708" mass="77378">MNVKKIACLLSLSLCLSIGAGAKAKAAFTPERISGANRYDTSVSISKNGWNATSDYAVIANGEDFGDALSAAPLAKKYNAPILLVSKDKLDNQSTVDNVTSELSRLKVKKVFLIGGTGAVSEVVENIIKNKGIELERIAGKDRYDTSIEIAKKVGADKGVVVATGEDFPDALSMAPIAASKGMPIILVPKDEVTSELKDYLTENNNISKTYVMGGKDVISDKVSKEFKNVERITGKDEYERNLNTLNKFSKDMDYDTVYLASRTGFADALSGSALAALTYSPIILVGDNAQANVQSYINDKTKDIGQVNVLGGEGVVKPAVLEALLPVAKNQTINSGLLKASLNQMNITSMQSDNTLGVNVTAKDLPKEAQEVADKAIPVINDAKMGLNIKLNSNSAKTISNVQEDVTMQIAGMNINTTVWVTTDFSSNQPKIKEIVEIPAMASPYLPPELAGKKYMVMDPIAMNKETGVPAPDFNGLVNFSKNFQPQFQSFMQKYSENWNPGIKFISYKGLARVETKEGMKYAQTYQLKLDDMKLKAILNYTANDFVTNKEYMNFVKQFMLSCVDLSATPDKDVQKQQIEKVFNDIAANPQEAMKQIEVFMDAIKDLKVIGDKGIDITYKVCDGYIIEESGVVDLQLDIKNFVSVMSKLSNSPVDNTSEDIKGMLGLGFNYTTENYNINKNVKIELPKLTKENSFNYADLLKATTGE</sequence>
<protein>
    <submittedName>
        <fullName evidence="2">Cell wall-binding repeat-containing protein</fullName>
    </submittedName>
</protein>
<evidence type="ECO:0000313" key="3">
    <source>
        <dbReference type="Proteomes" id="UP001281656"/>
    </source>
</evidence>
<evidence type="ECO:0000256" key="1">
    <source>
        <dbReference type="SAM" id="SignalP"/>
    </source>
</evidence>
<comment type="caution">
    <text evidence="2">The sequence shown here is derived from an EMBL/GenBank/DDBJ whole genome shotgun (WGS) entry which is preliminary data.</text>
</comment>
<name>A0ABU4JVV2_9CLOT</name>
<feature type="chain" id="PRO_5046826026" evidence="1">
    <location>
        <begin position="23"/>
        <end position="708"/>
    </location>
</feature>
<dbReference type="RefSeq" id="WP_318798580.1">
    <property type="nucleotide sequence ID" value="NZ_JARUJP010000017.1"/>
</dbReference>
<dbReference type="Gene3D" id="3.40.50.12090">
    <property type="match status" value="2"/>
</dbReference>
<keyword evidence="1" id="KW-0732">Signal</keyword>
<proteinExistence type="predicted"/>
<evidence type="ECO:0000313" key="2">
    <source>
        <dbReference type="EMBL" id="MDW8802227.1"/>
    </source>
</evidence>
<dbReference type="PANTHER" id="PTHR30032">
    <property type="entry name" value="N-ACETYLMURAMOYL-L-ALANINE AMIDASE-RELATED"/>
    <property type="match status" value="1"/>
</dbReference>
<keyword evidence="3" id="KW-1185">Reference proteome</keyword>
<gene>
    <name evidence="2" type="ORF">P8V03_13815</name>
</gene>
<reference evidence="2 3" key="1">
    <citation type="submission" date="2023-04" db="EMBL/GenBank/DDBJ databases">
        <title>Clostridium tannerae sp. nov., isolated from the fecal material of an alpaca.</title>
        <authorList>
            <person name="Miller S."/>
            <person name="Hendry M."/>
            <person name="King J."/>
            <person name="Sankaranarayanan K."/>
            <person name="Lawson P.A."/>
        </authorList>
    </citation>
    <scope>NUCLEOTIDE SEQUENCE [LARGE SCALE GENOMIC DNA]</scope>
    <source>
        <strain evidence="2 3">A1-XYC3</strain>
    </source>
</reference>
<accession>A0ABU4JVV2</accession>
<dbReference type="EMBL" id="JARUJP010000017">
    <property type="protein sequence ID" value="MDW8802227.1"/>
    <property type="molecule type" value="Genomic_DNA"/>
</dbReference>
<feature type="signal peptide" evidence="1">
    <location>
        <begin position="1"/>
        <end position="22"/>
    </location>
</feature>
<dbReference type="Pfam" id="PF04122">
    <property type="entry name" value="CW_binding_2"/>
    <property type="match status" value="3"/>
</dbReference>
<dbReference type="Proteomes" id="UP001281656">
    <property type="component" value="Unassembled WGS sequence"/>
</dbReference>
<dbReference type="InterPro" id="IPR051922">
    <property type="entry name" value="Bact_Sporulation_Assoc"/>
</dbReference>